<dbReference type="InterPro" id="IPR002123">
    <property type="entry name" value="Plipid/glycerol_acylTrfase"/>
</dbReference>
<comment type="subcellular location">
    <subcellularLocation>
        <location evidence="1">Membrane</location>
    </subcellularLocation>
</comment>
<evidence type="ECO:0000256" key="6">
    <source>
        <dbReference type="ARBA" id="ARBA00022692"/>
    </source>
</evidence>
<dbReference type="GO" id="GO:0008374">
    <property type="term" value="F:O-acyltransferase activity"/>
    <property type="evidence" value="ECO:0007669"/>
    <property type="project" value="InterPro"/>
</dbReference>
<evidence type="ECO:0000313" key="14">
    <source>
        <dbReference type="EMBL" id="GIQ84177.1"/>
    </source>
</evidence>
<keyword evidence="6" id="KW-0812">Transmembrane</keyword>
<evidence type="ECO:0000256" key="11">
    <source>
        <dbReference type="ARBA" id="ARBA00023264"/>
    </source>
</evidence>
<keyword evidence="12" id="KW-0012">Acyltransferase</keyword>
<dbReference type="AlphaFoldDB" id="A0A9K3GIM7"/>
<evidence type="ECO:0000256" key="10">
    <source>
        <dbReference type="ARBA" id="ARBA00023209"/>
    </source>
</evidence>
<dbReference type="OrthoDB" id="272512at2759"/>
<protein>
    <recommendedName>
        <fullName evidence="13">Phospholipid/glycerol acyltransferase domain-containing protein</fullName>
    </recommendedName>
</protein>
<evidence type="ECO:0000256" key="3">
    <source>
        <dbReference type="ARBA" id="ARBA00008655"/>
    </source>
</evidence>
<proteinExistence type="inferred from homology"/>
<evidence type="ECO:0000256" key="4">
    <source>
        <dbReference type="ARBA" id="ARBA00022516"/>
    </source>
</evidence>
<evidence type="ECO:0000256" key="8">
    <source>
        <dbReference type="ARBA" id="ARBA00023098"/>
    </source>
</evidence>
<dbReference type="CDD" id="cd07991">
    <property type="entry name" value="LPLAT_LPCAT1-like"/>
    <property type="match status" value="1"/>
</dbReference>
<dbReference type="SMART" id="SM00563">
    <property type="entry name" value="PlsC"/>
    <property type="match status" value="1"/>
</dbReference>
<keyword evidence="5" id="KW-0808">Transferase</keyword>
<keyword evidence="7" id="KW-1133">Transmembrane helix</keyword>
<keyword evidence="4" id="KW-0444">Lipid biosynthesis</keyword>
<evidence type="ECO:0000256" key="2">
    <source>
        <dbReference type="ARBA" id="ARBA00005189"/>
    </source>
</evidence>
<evidence type="ECO:0000256" key="9">
    <source>
        <dbReference type="ARBA" id="ARBA00023136"/>
    </source>
</evidence>
<gene>
    <name evidence="14" type="ORF">KIPB_005622</name>
</gene>
<evidence type="ECO:0000256" key="5">
    <source>
        <dbReference type="ARBA" id="ARBA00022679"/>
    </source>
</evidence>
<dbReference type="PANTHER" id="PTHR23063:SF52">
    <property type="entry name" value="LYSOPHOSPHATIDYLCHOLINE ACYLTRANSFERASE"/>
    <property type="match status" value="1"/>
</dbReference>
<evidence type="ECO:0000256" key="1">
    <source>
        <dbReference type="ARBA" id="ARBA00004370"/>
    </source>
</evidence>
<keyword evidence="9" id="KW-0472">Membrane</keyword>
<comment type="pathway">
    <text evidence="2">Lipid metabolism.</text>
</comment>
<reference evidence="14 15" key="1">
    <citation type="journal article" date="2018" name="PLoS ONE">
        <title>The draft genome of Kipferlia bialata reveals reductive genome evolution in fornicate parasites.</title>
        <authorList>
            <person name="Tanifuji G."/>
            <person name="Takabayashi S."/>
            <person name="Kume K."/>
            <person name="Takagi M."/>
            <person name="Nakayama T."/>
            <person name="Kamikawa R."/>
            <person name="Inagaki Y."/>
            <person name="Hashimoto T."/>
        </authorList>
    </citation>
    <scope>NUCLEOTIDE SEQUENCE [LARGE SCALE GENOMIC DNA]</scope>
    <source>
        <strain evidence="14">NY0173</strain>
    </source>
</reference>
<keyword evidence="8" id="KW-0443">Lipid metabolism</keyword>
<comment type="similarity">
    <text evidence="3">Belongs to the 1-acyl-sn-glycerol-3-phosphate acyltransferase family.</text>
</comment>
<dbReference type="EMBL" id="BDIP01001337">
    <property type="protein sequence ID" value="GIQ84177.1"/>
    <property type="molecule type" value="Genomic_DNA"/>
</dbReference>
<organism evidence="14 15">
    <name type="scientific">Kipferlia bialata</name>
    <dbReference type="NCBI Taxonomy" id="797122"/>
    <lineage>
        <taxon>Eukaryota</taxon>
        <taxon>Metamonada</taxon>
        <taxon>Carpediemonas-like organisms</taxon>
        <taxon>Kipferlia</taxon>
    </lineage>
</organism>
<dbReference type="Pfam" id="PF01553">
    <property type="entry name" value="Acyltransferase"/>
    <property type="match status" value="1"/>
</dbReference>
<evidence type="ECO:0000256" key="12">
    <source>
        <dbReference type="ARBA" id="ARBA00023315"/>
    </source>
</evidence>
<feature type="domain" description="Phospholipid/glycerol acyltransferase" evidence="13">
    <location>
        <begin position="148"/>
        <end position="263"/>
    </location>
</feature>
<comment type="caution">
    <text evidence="14">The sequence shown here is derived from an EMBL/GenBank/DDBJ whole genome shotgun (WGS) entry which is preliminary data.</text>
</comment>
<keyword evidence="11" id="KW-1208">Phospholipid metabolism</keyword>
<evidence type="ECO:0000313" key="15">
    <source>
        <dbReference type="Proteomes" id="UP000265618"/>
    </source>
</evidence>
<name>A0A9K3GIM7_9EUKA</name>
<dbReference type="Proteomes" id="UP000265618">
    <property type="component" value="Unassembled WGS sequence"/>
</dbReference>
<dbReference type="PANTHER" id="PTHR23063">
    <property type="entry name" value="PHOSPHOLIPID ACYLTRANSFERASE"/>
    <property type="match status" value="1"/>
</dbReference>
<dbReference type="GO" id="GO:0016020">
    <property type="term" value="C:membrane"/>
    <property type="evidence" value="ECO:0007669"/>
    <property type="project" value="UniProtKB-SubCell"/>
</dbReference>
<dbReference type="GO" id="GO:0008654">
    <property type="term" value="P:phospholipid biosynthetic process"/>
    <property type="evidence" value="ECO:0007669"/>
    <property type="project" value="UniProtKB-KW"/>
</dbReference>
<evidence type="ECO:0000259" key="13">
    <source>
        <dbReference type="SMART" id="SM00563"/>
    </source>
</evidence>
<sequence length="374" mass="41991">MAEAVESRNREVEASVEPLTPVPETVTVPRCAVPKHVREANKTNGIPNPFATLHNTHKPVQFWQILKIVFIPLQLLRFAVILLDLMIACPLSKIVLFGCDLEKGGPPTGFRGFVFRSLARKMARLYLFMMGYWNIKHVNRHNEDKTASLIVSNHVSGADAVLLMSQLVPAFVAKSEVRDWLFFGTLATALRSLFVERKVDKKVPGAMTGTEAIANRVQNAKPSDPPLVIFPEGTTTNQTGVLPFKSGAFRAGVPCQPIVLRYFWAFTDQSDACRDTILCGIRLCREFFNRVEIEWLPMYHPSQEEKENPTLYAENVRTLIATSMGVEKVPFSFTDKQVYLGKKPLSAGCPQWLESFGEARKYPDNILDSLFGFI</sequence>
<keyword evidence="15" id="KW-1185">Reference proteome</keyword>
<dbReference type="InterPro" id="IPR045252">
    <property type="entry name" value="LPCAT1-like"/>
</dbReference>
<dbReference type="SUPFAM" id="SSF69593">
    <property type="entry name" value="Glycerol-3-phosphate (1)-acyltransferase"/>
    <property type="match status" value="1"/>
</dbReference>
<keyword evidence="10" id="KW-0594">Phospholipid biosynthesis</keyword>
<accession>A0A9K3GIM7</accession>
<evidence type="ECO:0000256" key="7">
    <source>
        <dbReference type="ARBA" id="ARBA00022989"/>
    </source>
</evidence>